<dbReference type="PANTHER" id="PTHR22916">
    <property type="entry name" value="GLYCOSYLTRANSFERASE"/>
    <property type="match status" value="1"/>
</dbReference>
<keyword evidence="4" id="KW-1185">Reference proteome</keyword>
<reference evidence="2 4" key="1">
    <citation type="submission" date="2024-07" db="EMBL/GenBank/DDBJ databases">
        <title>Description of Labrys sedimenti sp. nov., isolated from a diclofenac-degrading enrichment culture.</title>
        <authorList>
            <person name="Tancsics A."/>
            <person name="Csepanyi A."/>
        </authorList>
    </citation>
    <scope>NUCLEOTIDE SEQUENCE [LARGE SCALE GENOMIC DNA]</scope>
    <source>
        <strain evidence="2 4">LMG 23578</strain>
    </source>
</reference>
<reference evidence="3 5" key="2">
    <citation type="submission" date="2024-09" db="EMBL/GenBank/DDBJ databases">
        <title>Description of Labrys sedimenti sp. nov., isolated from a diclofenac-degrading enrichment culture, and genome-based reclassification of Labrys portucalensis as a later heterotypic synonym of Labrys neptuniae.</title>
        <authorList>
            <person name="Tancsics A."/>
            <person name="Csepanyi A."/>
        </authorList>
    </citation>
    <scope>NUCLEOTIDE SEQUENCE [LARGE SCALE GENOMIC DNA]</scope>
    <source>
        <strain evidence="3 5">LMG 23412</strain>
    </source>
</reference>
<evidence type="ECO:0000313" key="4">
    <source>
        <dbReference type="Proteomes" id="UP001555786"/>
    </source>
</evidence>
<organism evidence="3 5">
    <name type="scientific">Labrys neptuniae</name>
    <dbReference type="NCBI Taxonomy" id="376174"/>
    <lineage>
        <taxon>Bacteria</taxon>
        <taxon>Pseudomonadati</taxon>
        <taxon>Pseudomonadota</taxon>
        <taxon>Alphaproteobacteria</taxon>
        <taxon>Hyphomicrobiales</taxon>
        <taxon>Xanthobacteraceae</taxon>
        <taxon>Labrys</taxon>
    </lineage>
</organism>
<dbReference type="InterPro" id="IPR029044">
    <property type="entry name" value="Nucleotide-diphossugar_trans"/>
</dbReference>
<proteinExistence type="predicted"/>
<dbReference type="Proteomes" id="UP001595190">
    <property type="component" value="Unassembled WGS sequence"/>
</dbReference>
<feature type="domain" description="Glycosyltransferase 2-like" evidence="1">
    <location>
        <begin position="6"/>
        <end position="119"/>
    </location>
</feature>
<evidence type="ECO:0000259" key="1">
    <source>
        <dbReference type="Pfam" id="PF00535"/>
    </source>
</evidence>
<evidence type="ECO:0000313" key="2">
    <source>
        <dbReference type="EMBL" id="MEW9305485.1"/>
    </source>
</evidence>
<dbReference type="Proteomes" id="UP001555786">
    <property type="component" value="Unassembled WGS sequence"/>
</dbReference>
<name>A0ABV6ZED4_9HYPH</name>
<dbReference type="Gene3D" id="3.90.550.10">
    <property type="entry name" value="Spore Coat Polysaccharide Biosynthesis Protein SpsA, Chain A"/>
    <property type="match status" value="1"/>
</dbReference>
<accession>A0ABV6ZED4</accession>
<comment type="caution">
    <text evidence="3">The sequence shown here is derived from an EMBL/GenBank/DDBJ whole genome shotgun (WGS) entry which is preliminary data.</text>
</comment>
<evidence type="ECO:0000313" key="5">
    <source>
        <dbReference type="Proteomes" id="UP001595190"/>
    </source>
</evidence>
<dbReference type="Pfam" id="PF00535">
    <property type="entry name" value="Glycos_transf_2"/>
    <property type="match status" value="1"/>
</dbReference>
<evidence type="ECO:0000313" key="3">
    <source>
        <dbReference type="EMBL" id="MFC2250504.1"/>
    </source>
</evidence>
<dbReference type="CDD" id="cd00761">
    <property type="entry name" value="Glyco_tranf_GTA_type"/>
    <property type="match status" value="1"/>
</dbReference>
<gene>
    <name evidence="2" type="ORF">ABXS05_08060</name>
    <name evidence="3" type="ORF">ACETRX_12840</name>
</gene>
<dbReference type="EMBL" id="JBHGPK010000004">
    <property type="protein sequence ID" value="MFC2250504.1"/>
    <property type="molecule type" value="Genomic_DNA"/>
</dbReference>
<dbReference type="SUPFAM" id="SSF53448">
    <property type="entry name" value="Nucleotide-diphospho-sugar transferases"/>
    <property type="match status" value="1"/>
</dbReference>
<protein>
    <submittedName>
        <fullName evidence="3">Glycosyltransferase family A protein</fullName>
    </submittedName>
</protein>
<dbReference type="InterPro" id="IPR001173">
    <property type="entry name" value="Glyco_trans_2-like"/>
</dbReference>
<sequence>MAVHFSLVMATLGRSEEIALMLDSLETQTFKDFEVIIVDQNRDERVTEVLARKMRPFPIRHLRTPGVPGASRARNNGAKVAEGELLGFPDDDCTYPSWLLEKVLETFAETGADIVNGRAADETGRSINGRFAEGARWTGARDVFDTLIEWVSFCRREVFEAVGGYDEDVGVGATSPWQACEAPDIVLRMLERGYRSYYDHAIYGHHPEIRIDMMDVRMQQKARGYGRGMGYVLAKHRMGTLYSFNYMLRSFGGYVVSRARGQRGRAIYYLNTLKGRLEGYRDGRRAA</sequence>
<dbReference type="RefSeq" id="WP_311934039.1">
    <property type="nucleotide sequence ID" value="NZ_JAVSCS010000005.1"/>
</dbReference>
<dbReference type="EMBL" id="JBFNQD010000002">
    <property type="protein sequence ID" value="MEW9305485.1"/>
    <property type="molecule type" value="Genomic_DNA"/>
</dbReference>